<reference evidence="3" key="1">
    <citation type="journal article" date="2020" name="Stud. Mycol.">
        <title>101 Dothideomycetes genomes: a test case for predicting lifestyles and emergence of pathogens.</title>
        <authorList>
            <person name="Haridas S."/>
            <person name="Albert R."/>
            <person name="Binder M."/>
            <person name="Bloem J."/>
            <person name="Labutti K."/>
            <person name="Salamov A."/>
            <person name="Andreopoulos B."/>
            <person name="Baker S."/>
            <person name="Barry K."/>
            <person name="Bills G."/>
            <person name="Bluhm B."/>
            <person name="Cannon C."/>
            <person name="Castanera R."/>
            <person name="Culley D."/>
            <person name="Daum C."/>
            <person name="Ezra D."/>
            <person name="Gonzalez J."/>
            <person name="Henrissat B."/>
            <person name="Kuo A."/>
            <person name="Liang C."/>
            <person name="Lipzen A."/>
            <person name="Lutzoni F."/>
            <person name="Magnuson J."/>
            <person name="Mondo S."/>
            <person name="Nolan M."/>
            <person name="Ohm R."/>
            <person name="Pangilinan J."/>
            <person name="Park H.-J."/>
            <person name="Ramirez L."/>
            <person name="Alfaro M."/>
            <person name="Sun H."/>
            <person name="Tritt A."/>
            <person name="Yoshinaga Y."/>
            <person name="Zwiers L.-H."/>
            <person name="Turgeon B."/>
            <person name="Goodwin S."/>
            <person name="Spatafora J."/>
            <person name="Crous P."/>
            <person name="Grigoriev I."/>
        </authorList>
    </citation>
    <scope>NUCLEOTIDE SEQUENCE</scope>
    <source>
        <strain evidence="3">CBS 207.26</strain>
    </source>
</reference>
<evidence type="ECO:0000313" key="4">
    <source>
        <dbReference type="Proteomes" id="UP000800200"/>
    </source>
</evidence>
<feature type="region of interest" description="Disordered" evidence="2">
    <location>
        <begin position="171"/>
        <end position="197"/>
    </location>
</feature>
<keyword evidence="1" id="KW-0175">Coiled coil</keyword>
<dbReference type="EMBL" id="ML994622">
    <property type="protein sequence ID" value="KAF2188991.1"/>
    <property type="molecule type" value="Genomic_DNA"/>
</dbReference>
<feature type="region of interest" description="Disordered" evidence="2">
    <location>
        <begin position="133"/>
        <end position="155"/>
    </location>
</feature>
<feature type="coiled-coil region" evidence="1">
    <location>
        <begin position="67"/>
        <end position="94"/>
    </location>
</feature>
<feature type="region of interest" description="Disordered" evidence="2">
    <location>
        <begin position="1"/>
        <end position="20"/>
    </location>
</feature>
<protein>
    <submittedName>
        <fullName evidence="3">Uncharacterized protein</fullName>
    </submittedName>
</protein>
<sequence length="197" mass="22484">MTLCQQKTSSPKTLPLRPNRRRKRCNRTGCLDEEPWIGTVGFESERDRVVCGLEDQIQQVSSEKRTFEVVRKELSKTQEKAEKAASKAKDKERHLVGLLGTIKARHEHDTESHKRRIGKIEEGLRRAYQNLDHIRGKSSRPRKPTSSNPVTTLKGHIQLLKKLSYAEDALPAANQRYKGRTKSFEGNTKRPRVSASS</sequence>
<evidence type="ECO:0000256" key="2">
    <source>
        <dbReference type="SAM" id="MobiDB-lite"/>
    </source>
</evidence>
<organism evidence="3 4">
    <name type="scientific">Zopfia rhizophila CBS 207.26</name>
    <dbReference type="NCBI Taxonomy" id="1314779"/>
    <lineage>
        <taxon>Eukaryota</taxon>
        <taxon>Fungi</taxon>
        <taxon>Dikarya</taxon>
        <taxon>Ascomycota</taxon>
        <taxon>Pezizomycotina</taxon>
        <taxon>Dothideomycetes</taxon>
        <taxon>Dothideomycetes incertae sedis</taxon>
        <taxon>Zopfiaceae</taxon>
        <taxon>Zopfia</taxon>
    </lineage>
</organism>
<feature type="compositionally biased region" description="Polar residues" evidence="2">
    <location>
        <begin position="1"/>
        <end position="11"/>
    </location>
</feature>
<evidence type="ECO:0000256" key="1">
    <source>
        <dbReference type="SAM" id="Coils"/>
    </source>
</evidence>
<proteinExistence type="predicted"/>
<keyword evidence="4" id="KW-1185">Reference proteome</keyword>
<evidence type="ECO:0000313" key="3">
    <source>
        <dbReference type="EMBL" id="KAF2188991.1"/>
    </source>
</evidence>
<dbReference type="AlphaFoldDB" id="A0A6A6EAV3"/>
<name>A0A6A6EAV3_9PEZI</name>
<dbReference type="Proteomes" id="UP000800200">
    <property type="component" value="Unassembled WGS sequence"/>
</dbReference>
<accession>A0A6A6EAV3</accession>
<gene>
    <name evidence="3" type="ORF">K469DRAFT_684255</name>
</gene>